<dbReference type="AlphaFoldDB" id="A0A4S9M1K7"/>
<protein>
    <recommendedName>
        <fullName evidence="1">Endo-1,3(4)-beta-glucanase 1 carbohydrate binding domain-containing protein</fullName>
    </recommendedName>
</protein>
<comment type="caution">
    <text evidence="2">The sequence shown here is derived from an EMBL/GenBank/DDBJ whole genome shotgun (WGS) entry which is preliminary data.</text>
</comment>
<evidence type="ECO:0000313" key="3">
    <source>
        <dbReference type="Proteomes" id="UP000306584"/>
    </source>
</evidence>
<dbReference type="PANTHER" id="PTHR42047">
    <property type="entry name" value="PROTEIN, PUTATIVE (AFU_ORTHOLOGUE AFUA_6G03560)-RELATED"/>
    <property type="match status" value="1"/>
</dbReference>
<accession>A0A4S9M1K7</accession>
<name>A0A4S9M1K7_AURPU</name>
<organism evidence="2 3">
    <name type="scientific">Aureobasidium pullulans</name>
    <name type="common">Black yeast</name>
    <name type="synonym">Pullularia pullulans</name>
    <dbReference type="NCBI Taxonomy" id="5580"/>
    <lineage>
        <taxon>Eukaryota</taxon>
        <taxon>Fungi</taxon>
        <taxon>Dikarya</taxon>
        <taxon>Ascomycota</taxon>
        <taxon>Pezizomycotina</taxon>
        <taxon>Dothideomycetes</taxon>
        <taxon>Dothideomycetidae</taxon>
        <taxon>Dothideales</taxon>
        <taxon>Saccotheciaceae</taxon>
        <taxon>Aureobasidium</taxon>
    </lineage>
</organism>
<proteinExistence type="predicted"/>
<reference evidence="2 3" key="1">
    <citation type="submission" date="2018-10" db="EMBL/GenBank/DDBJ databases">
        <title>Fifty Aureobasidium pullulans genomes reveal a recombining polyextremotolerant generalist.</title>
        <authorList>
            <person name="Gostincar C."/>
            <person name="Turk M."/>
            <person name="Zajc J."/>
            <person name="Gunde-Cimerman N."/>
        </authorList>
    </citation>
    <scope>NUCLEOTIDE SEQUENCE [LARGE SCALE GENOMIC DNA]</scope>
    <source>
        <strain evidence="2 3">EXF-6604</strain>
    </source>
</reference>
<dbReference type="EMBL" id="QZBD01000008">
    <property type="protein sequence ID" value="THY36287.1"/>
    <property type="molecule type" value="Genomic_DNA"/>
</dbReference>
<dbReference type="Pfam" id="PF10645">
    <property type="entry name" value="Carb_bind"/>
    <property type="match status" value="1"/>
</dbReference>
<dbReference type="InterPro" id="IPR052820">
    <property type="entry name" value="PhiA_domain"/>
</dbReference>
<dbReference type="PANTHER" id="PTHR42047:SF1">
    <property type="entry name" value="PROTEIN, PUTATIVE (AFU_ORTHOLOGUE AFUA_6G03560)-RELATED"/>
    <property type="match status" value="1"/>
</dbReference>
<dbReference type="GO" id="GO:0030246">
    <property type="term" value="F:carbohydrate binding"/>
    <property type="evidence" value="ECO:0007669"/>
    <property type="project" value="InterPro"/>
</dbReference>
<gene>
    <name evidence="2" type="ORF">D6D01_00536</name>
</gene>
<feature type="domain" description="Endo-1,3(4)-beta-glucanase 1 carbohydrate binding" evidence="1">
    <location>
        <begin position="106"/>
        <end position="156"/>
    </location>
</feature>
<sequence length="327" mass="34715">LGRLVEGRYEGVELGKFRSHEQASAIQVPASRQPTGSFSPYFPGRTLSSLLFSSSTHQRTSIIITTDTTMKSTTYSLIALAGLLALTHATPLPVVVVAPTDLALRQCGSQWYNPSSYACRAGADSNALCPVVNGEPMEECAGACYTPYRYNCNGTDLSEKPRKASGTFTLTASNPDQDFNGQPIQASGNHFWVGGHAATYCPSNVGSICSSFPNDMTLIGNGYMATVVPGGQSIYWQKDGALAFTQAHSSSQWNLSYYGGGIAYEGGGYFGPNGEDLVTCPVVPPGSNTTAWQLFARLAGVSFSSSCVGVYALVHDQNITAGAWQYT</sequence>
<evidence type="ECO:0000259" key="1">
    <source>
        <dbReference type="Pfam" id="PF10645"/>
    </source>
</evidence>
<dbReference type="InterPro" id="IPR018909">
    <property type="entry name" value="Eng1_septum"/>
</dbReference>
<feature type="non-terminal residue" evidence="2">
    <location>
        <position position="1"/>
    </location>
</feature>
<dbReference type="Proteomes" id="UP000306584">
    <property type="component" value="Unassembled WGS sequence"/>
</dbReference>
<evidence type="ECO:0000313" key="2">
    <source>
        <dbReference type="EMBL" id="THY36287.1"/>
    </source>
</evidence>